<dbReference type="InterPro" id="IPR013762">
    <property type="entry name" value="Integrase-like_cat_sf"/>
</dbReference>
<keyword evidence="4" id="KW-1185">Reference proteome</keyword>
<dbReference type="EMBL" id="JBHOMY010000026">
    <property type="protein sequence ID" value="MFC1457069.1"/>
    <property type="molecule type" value="Genomic_DNA"/>
</dbReference>
<dbReference type="InterPro" id="IPR011010">
    <property type="entry name" value="DNA_brk_join_enz"/>
</dbReference>
<evidence type="ECO:0000313" key="4">
    <source>
        <dbReference type="Proteomes" id="UP001593940"/>
    </source>
</evidence>
<dbReference type="Proteomes" id="UP001593940">
    <property type="component" value="Unassembled WGS sequence"/>
</dbReference>
<proteinExistence type="predicted"/>
<dbReference type="Pfam" id="PF00589">
    <property type="entry name" value="Phage_integrase"/>
    <property type="match status" value="1"/>
</dbReference>
<protein>
    <submittedName>
        <fullName evidence="3">Tyrosine-type recombinase/integrase</fullName>
    </submittedName>
</protein>
<accession>A0ABV6Y725</accession>
<comment type="caution">
    <text evidence="3">The sequence shown here is derived from an EMBL/GenBank/DDBJ whole genome shotgun (WGS) entry which is preliminary data.</text>
</comment>
<gene>
    <name evidence="3" type="ORF">ACETIH_10135</name>
</gene>
<evidence type="ECO:0000256" key="1">
    <source>
        <dbReference type="ARBA" id="ARBA00023172"/>
    </source>
</evidence>
<evidence type="ECO:0000259" key="2">
    <source>
        <dbReference type="Pfam" id="PF00589"/>
    </source>
</evidence>
<reference evidence="3 4" key="1">
    <citation type="submission" date="2024-09" db="EMBL/GenBank/DDBJ databases">
        <title>Nodulacao em especies de Leguminosae Basais da Amazonia e Caracterizacao dos Rizobios e Bacterias Associadas aos Nodulos.</title>
        <authorList>
            <person name="Jambeiro I.C.A."/>
            <person name="Lopes I.S."/>
            <person name="Aguiar E.R.G.R."/>
            <person name="Santos A.F.J."/>
            <person name="Dos Santos J.M.F."/>
            <person name="Gross E."/>
        </authorList>
    </citation>
    <scope>NUCLEOTIDE SEQUENCE [LARGE SCALE GENOMIC DNA]</scope>
    <source>
        <strain evidence="3 4">BRUESC1165</strain>
    </source>
</reference>
<organism evidence="3 4">
    <name type="scientific">Microvirga arabica</name>
    <dbReference type="NCBI Taxonomy" id="1128671"/>
    <lineage>
        <taxon>Bacteria</taxon>
        <taxon>Pseudomonadati</taxon>
        <taxon>Pseudomonadota</taxon>
        <taxon>Alphaproteobacteria</taxon>
        <taxon>Hyphomicrobiales</taxon>
        <taxon>Methylobacteriaceae</taxon>
        <taxon>Microvirga</taxon>
    </lineage>
</organism>
<dbReference type="Gene3D" id="1.10.443.10">
    <property type="entry name" value="Intergrase catalytic core"/>
    <property type="match status" value="1"/>
</dbReference>
<dbReference type="SUPFAM" id="SSF56349">
    <property type="entry name" value="DNA breaking-rejoining enzymes"/>
    <property type="match status" value="1"/>
</dbReference>
<dbReference type="InterPro" id="IPR002104">
    <property type="entry name" value="Integrase_catalytic"/>
</dbReference>
<sequence length="288" mass="32403">MADDFSRESVTGVARMARWFHPLPMPRSGHPLVNLTVPTRYLFPSVLGEEETVLDSSRTREIIGVWCNRNEIRDKTGKLYHFGWHAFRHFYGTELALAGYDIHLIQMELGHASADMSIVYVNQRLRLRKKALLEKGGGQFVTIRGEVDDKITELAMRKDATLTVDVPGGLCSLPGQIGEWCEHNGACFTCRYFRADMDQLPFFERKRRSMASTLRRLQAEVAAFEEKGQVRIAEIGRIRIGRTECEPAPNADPQTDCYQMHESAGEFIASAGSSSAPGMTPTSCDFDH</sequence>
<keyword evidence="1" id="KW-0233">DNA recombination</keyword>
<dbReference type="RefSeq" id="WP_377029600.1">
    <property type="nucleotide sequence ID" value="NZ_JBHOMY010000026.1"/>
</dbReference>
<feature type="domain" description="Tyr recombinase" evidence="2">
    <location>
        <begin position="40"/>
        <end position="123"/>
    </location>
</feature>
<name>A0ABV6Y725_9HYPH</name>
<evidence type="ECO:0000313" key="3">
    <source>
        <dbReference type="EMBL" id="MFC1457069.1"/>
    </source>
</evidence>